<reference evidence="1 2" key="1">
    <citation type="journal article" date="2024" name="Chem. Sci.">
        <title>Discovery of megapolipeptins by genome mining of a Burkholderiales bacteria collection.</title>
        <authorList>
            <person name="Paulo B.S."/>
            <person name="Recchia M.J.J."/>
            <person name="Lee S."/>
            <person name="Fergusson C.H."/>
            <person name="Romanowski S.B."/>
            <person name="Hernandez A."/>
            <person name="Krull N."/>
            <person name="Liu D.Y."/>
            <person name="Cavanagh H."/>
            <person name="Bos A."/>
            <person name="Gray C.A."/>
            <person name="Murphy B.T."/>
            <person name="Linington R.G."/>
            <person name="Eustaquio A.S."/>
        </authorList>
    </citation>
    <scope>NUCLEOTIDE SEQUENCE [LARGE SCALE GENOMIC DNA]</scope>
    <source>
        <strain evidence="1 2">RL17-351-BIE-A</strain>
    </source>
</reference>
<dbReference type="Proteomes" id="UP001629274">
    <property type="component" value="Unassembled WGS sequence"/>
</dbReference>
<name>A0ABW9BDC4_9BURK</name>
<organism evidence="1 2">
    <name type="scientific">Paraburkholderia phytofirmans</name>
    <dbReference type="NCBI Taxonomy" id="261302"/>
    <lineage>
        <taxon>Bacteria</taxon>
        <taxon>Pseudomonadati</taxon>
        <taxon>Pseudomonadota</taxon>
        <taxon>Betaproteobacteria</taxon>
        <taxon>Burkholderiales</taxon>
        <taxon>Burkholderiaceae</taxon>
        <taxon>Paraburkholderia</taxon>
    </lineage>
</organism>
<gene>
    <name evidence="1" type="ORF">PQR03_04610</name>
</gene>
<evidence type="ECO:0000313" key="2">
    <source>
        <dbReference type="Proteomes" id="UP001629274"/>
    </source>
</evidence>
<evidence type="ECO:0000313" key="1">
    <source>
        <dbReference type="EMBL" id="MFM0237403.1"/>
    </source>
</evidence>
<proteinExistence type="predicted"/>
<accession>A0ABW9BDC4</accession>
<comment type="caution">
    <text evidence="1">The sequence shown here is derived from an EMBL/GenBank/DDBJ whole genome shotgun (WGS) entry which is preliminary data.</text>
</comment>
<sequence>MQLPEQHLGARIQWDVKRDIELGDTHFSPAQAITLFRILQKALTDVTRHAEAAVTCWAATWRFILQITMALS</sequence>
<keyword evidence="2" id="KW-1185">Reference proteome</keyword>
<dbReference type="RefSeq" id="WP_408257861.1">
    <property type="nucleotide sequence ID" value="NZ_JAQQCK010000001.1"/>
</dbReference>
<protein>
    <submittedName>
        <fullName evidence="1">Uncharacterized protein</fullName>
    </submittedName>
</protein>
<dbReference type="EMBL" id="JAQQDR010000002">
    <property type="protein sequence ID" value="MFM0237403.1"/>
    <property type="molecule type" value="Genomic_DNA"/>
</dbReference>